<dbReference type="AlphaFoldDB" id="A0ABD1FFF1"/>
<feature type="region of interest" description="Disordered" evidence="1">
    <location>
        <begin position="49"/>
        <end position="102"/>
    </location>
</feature>
<proteinExistence type="predicted"/>
<reference evidence="2 3" key="1">
    <citation type="submission" date="2024-05" db="EMBL/GenBank/DDBJ databases">
        <title>Genetic variation in Jamaican populations of the coffee berry borer (Hypothenemus hampei).</title>
        <authorList>
            <person name="Errbii M."/>
            <person name="Myrie A."/>
        </authorList>
    </citation>
    <scope>NUCLEOTIDE SEQUENCE [LARGE SCALE GENOMIC DNA]</scope>
    <source>
        <strain evidence="2">JA-Hopewell-2020-01-JO</strain>
        <tissue evidence="2">Whole body</tissue>
    </source>
</reference>
<protein>
    <submittedName>
        <fullName evidence="2">Uncharacterized protein</fullName>
    </submittedName>
</protein>
<evidence type="ECO:0000256" key="1">
    <source>
        <dbReference type="SAM" id="MobiDB-lite"/>
    </source>
</evidence>
<dbReference type="EMBL" id="JBDJPC010000001">
    <property type="protein sequence ID" value="KAL1516866.1"/>
    <property type="molecule type" value="Genomic_DNA"/>
</dbReference>
<organism evidence="2 3">
    <name type="scientific">Hypothenemus hampei</name>
    <name type="common">Coffee berry borer</name>
    <dbReference type="NCBI Taxonomy" id="57062"/>
    <lineage>
        <taxon>Eukaryota</taxon>
        <taxon>Metazoa</taxon>
        <taxon>Ecdysozoa</taxon>
        <taxon>Arthropoda</taxon>
        <taxon>Hexapoda</taxon>
        <taxon>Insecta</taxon>
        <taxon>Pterygota</taxon>
        <taxon>Neoptera</taxon>
        <taxon>Endopterygota</taxon>
        <taxon>Coleoptera</taxon>
        <taxon>Polyphaga</taxon>
        <taxon>Cucujiformia</taxon>
        <taxon>Curculionidae</taxon>
        <taxon>Scolytinae</taxon>
        <taxon>Hypothenemus</taxon>
    </lineage>
</organism>
<sequence>MRPKIFIRGQREVKCINNVVRHFTVGMYPELEVPLAIYLVNLVASPQRASKEIQPASTPSSTSSTILERLPWPSSKSLFAKEQISNRDMASLPSKGRRRTVK</sequence>
<keyword evidence="3" id="KW-1185">Reference proteome</keyword>
<name>A0ABD1FFF1_HYPHA</name>
<accession>A0ABD1FFF1</accession>
<dbReference type="Proteomes" id="UP001566132">
    <property type="component" value="Unassembled WGS sequence"/>
</dbReference>
<evidence type="ECO:0000313" key="3">
    <source>
        <dbReference type="Proteomes" id="UP001566132"/>
    </source>
</evidence>
<evidence type="ECO:0000313" key="2">
    <source>
        <dbReference type="EMBL" id="KAL1516866.1"/>
    </source>
</evidence>
<comment type="caution">
    <text evidence="2">The sequence shown here is derived from an EMBL/GenBank/DDBJ whole genome shotgun (WGS) entry which is preliminary data.</text>
</comment>
<gene>
    <name evidence="2" type="ORF">ABEB36_000705</name>
</gene>